<name>A0A1W0VS51_SORBI</name>
<gene>
    <name evidence="1" type="ORF">SORBI_3010G091250</name>
</gene>
<dbReference type="AlphaFoldDB" id="A0A1W0VS51"/>
<sequence length="39" mass="4264">MFLCYNIAIEALLKIGSFVSEDPTTNDHAGNKLILRVVG</sequence>
<keyword evidence="2" id="KW-1185">Reference proteome</keyword>
<proteinExistence type="predicted"/>
<accession>A0A1W0VS51</accession>
<reference evidence="1 2" key="1">
    <citation type="journal article" date="2009" name="Nature">
        <title>The Sorghum bicolor genome and the diversification of grasses.</title>
        <authorList>
            <person name="Paterson A.H."/>
            <person name="Bowers J.E."/>
            <person name="Bruggmann R."/>
            <person name="Dubchak I."/>
            <person name="Grimwood J."/>
            <person name="Gundlach H."/>
            <person name="Haberer G."/>
            <person name="Hellsten U."/>
            <person name="Mitros T."/>
            <person name="Poliakov A."/>
            <person name="Schmutz J."/>
            <person name="Spannagl M."/>
            <person name="Tang H."/>
            <person name="Wang X."/>
            <person name="Wicker T."/>
            <person name="Bharti A.K."/>
            <person name="Chapman J."/>
            <person name="Feltus F.A."/>
            <person name="Gowik U."/>
            <person name="Grigoriev I.V."/>
            <person name="Lyons E."/>
            <person name="Maher C.A."/>
            <person name="Martis M."/>
            <person name="Narechania A."/>
            <person name="Otillar R.P."/>
            <person name="Penning B.W."/>
            <person name="Salamov A.A."/>
            <person name="Wang Y."/>
            <person name="Zhang L."/>
            <person name="Carpita N.C."/>
            <person name="Freeling M."/>
            <person name="Gingle A.R."/>
            <person name="Hash C.T."/>
            <person name="Keller B."/>
            <person name="Klein P."/>
            <person name="Kresovich S."/>
            <person name="McCann M.C."/>
            <person name="Ming R."/>
            <person name="Peterson D.G."/>
            <person name="Mehboob-ur-Rahman"/>
            <person name="Ware D."/>
            <person name="Westhoff P."/>
            <person name="Mayer K.F."/>
            <person name="Messing J."/>
            <person name="Rokhsar D.S."/>
        </authorList>
    </citation>
    <scope>NUCLEOTIDE SEQUENCE [LARGE SCALE GENOMIC DNA]</scope>
    <source>
        <strain evidence="2">cv. BTx623</strain>
    </source>
</reference>
<evidence type="ECO:0000313" key="2">
    <source>
        <dbReference type="Proteomes" id="UP000000768"/>
    </source>
</evidence>
<protein>
    <submittedName>
        <fullName evidence="1">Uncharacterized protein</fullName>
    </submittedName>
</protein>
<organism evidence="1 2">
    <name type="scientific">Sorghum bicolor</name>
    <name type="common">Sorghum</name>
    <name type="synonym">Sorghum vulgare</name>
    <dbReference type="NCBI Taxonomy" id="4558"/>
    <lineage>
        <taxon>Eukaryota</taxon>
        <taxon>Viridiplantae</taxon>
        <taxon>Streptophyta</taxon>
        <taxon>Embryophyta</taxon>
        <taxon>Tracheophyta</taxon>
        <taxon>Spermatophyta</taxon>
        <taxon>Magnoliopsida</taxon>
        <taxon>Liliopsida</taxon>
        <taxon>Poales</taxon>
        <taxon>Poaceae</taxon>
        <taxon>PACMAD clade</taxon>
        <taxon>Panicoideae</taxon>
        <taxon>Andropogonodae</taxon>
        <taxon>Andropogoneae</taxon>
        <taxon>Sorghinae</taxon>
        <taxon>Sorghum</taxon>
    </lineage>
</organism>
<evidence type="ECO:0000313" key="1">
    <source>
        <dbReference type="EMBL" id="OQU76091.1"/>
    </source>
</evidence>
<dbReference type="EMBL" id="CM000769">
    <property type="protein sequence ID" value="OQU76091.1"/>
    <property type="molecule type" value="Genomic_DNA"/>
</dbReference>
<dbReference type="Gramene" id="OQU76091">
    <property type="protein sequence ID" value="OQU76091"/>
    <property type="gene ID" value="SORBI_3010G091250"/>
</dbReference>
<dbReference type="Proteomes" id="UP000000768">
    <property type="component" value="Chromosome 10"/>
</dbReference>
<reference evidence="2" key="2">
    <citation type="journal article" date="2018" name="Plant J.">
        <title>The Sorghum bicolor reference genome: improved assembly, gene annotations, a transcriptome atlas, and signatures of genome organization.</title>
        <authorList>
            <person name="McCormick R.F."/>
            <person name="Truong S.K."/>
            <person name="Sreedasyam A."/>
            <person name="Jenkins J."/>
            <person name="Shu S."/>
            <person name="Sims D."/>
            <person name="Kennedy M."/>
            <person name="Amirebrahimi M."/>
            <person name="Weers B.D."/>
            <person name="McKinley B."/>
            <person name="Mattison A."/>
            <person name="Morishige D.T."/>
            <person name="Grimwood J."/>
            <person name="Schmutz J."/>
            <person name="Mullet J.E."/>
        </authorList>
    </citation>
    <scope>NUCLEOTIDE SEQUENCE [LARGE SCALE GENOMIC DNA]</scope>
    <source>
        <strain evidence="2">cv. BTx623</strain>
    </source>
</reference>
<dbReference type="InParanoid" id="A0A1W0VS51"/>